<dbReference type="InterPro" id="IPR020984">
    <property type="entry name" value="Speedy"/>
</dbReference>
<reference evidence="4" key="1">
    <citation type="submission" date="2025-08" db="UniProtKB">
        <authorList>
            <consortium name="RefSeq"/>
        </authorList>
    </citation>
    <scope>IDENTIFICATION</scope>
</reference>
<protein>
    <submittedName>
        <fullName evidence="4">Speedy protein C</fullName>
    </submittedName>
</protein>
<evidence type="ECO:0000256" key="2">
    <source>
        <dbReference type="ARBA" id="ARBA00023306"/>
    </source>
</evidence>
<dbReference type="Pfam" id="PF11357">
    <property type="entry name" value="Spy1"/>
    <property type="match status" value="1"/>
</dbReference>
<dbReference type="PANTHER" id="PTHR31545:SF2">
    <property type="entry name" value="SPEEDY PROTEIN C"/>
    <property type="match status" value="1"/>
</dbReference>
<organism evidence="3 4">
    <name type="scientific">Pogona vitticeps</name>
    <name type="common">central bearded dragon</name>
    <dbReference type="NCBI Taxonomy" id="103695"/>
    <lineage>
        <taxon>Eukaryota</taxon>
        <taxon>Metazoa</taxon>
        <taxon>Chordata</taxon>
        <taxon>Craniata</taxon>
        <taxon>Vertebrata</taxon>
        <taxon>Euteleostomi</taxon>
        <taxon>Lepidosauria</taxon>
        <taxon>Squamata</taxon>
        <taxon>Bifurcata</taxon>
        <taxon>Unidentata</taxon>
        <taxon>Episquamata</taxon>
        <taxon>Toxicofera</taxon>
        <taxon>Iguania</taxon>
        <taxon>Acrodonta</taxon>
        <taxon>Agamidae</taxon>
        <taxon>Amphibolurinae</taxon>
        <taxon>Pogona</taxon>
    </lineage>
</organism>
<proteinExistence type="inferred from homology"/>
<keyword evidence="3" id="KW-1185">Reference proteome</keyword>
<dbReference type="GeneID" id="110071085"/>
<name>A0ABM5F3V2_9SAUR</name>
<dbReference type="Proteomes" id="UP001652642">
    <property type="component" value="Chromosome 15"/>
</dbReference>
<comment type="similarity">
    <text evidence="1">Belongs to the Speedy/Ringo family.</text>
</comment>
<sequence length="293" mass="33473">MKDKPVACILPAVARGAKPESLGQQRCCSRQEVKRPSSGAPGLEREPSLAAPTVSQLPFLLLCREEQEAFFSLLEDGLIQDFLSMDTCYRISDKYLIAMALMYFKRAGLHMREYTRINLFVALYLANDMEEDAEDYKYEIFPWALGDNWRKMIPEFLKMRDVFWAKMKYRAFVSRRCCDEIMLRKPSHWAWSRERAVHHSGALRSYLKTDDDLLPRGPGVTPPVCLLCACDLVEDDTEAAPSRSSRMPATPPTQDLNSFPLLMEDLETDYSALILQESDMETEGTDKDGQFLG</sequence>
<dbReference type="PANTHER" id="PTHR31545">
    <property type="entry name" value="SEEDY PROTEIN A/C FAMILY MEMBER"/>
    <property type="match status" value="1"/>
</dbReference>
<keyword evidence="2" id="KW-0131">Cell cycle</keyword>
<evidence type="ECO:0000256" key="1">
    <source>
        <dbReference type="ARBA" id="ARBA00010932"/>
    </source>
</evidence>
<evidence type="ECO:0000313" key="3">
    <source>
        <dbReference type="Proteomes" id="UP001652642"/>
    </source>
</evidence>
<accession>A0ABM5F3V2</accession>
<dbReference type="RefSeq" id="XP_072840086.1">
    <property type="nucleotide sequence ID" value="XM_072983985.1"/>
</dbReference>
<gene>
    <name evidence="4" type="primary">SPDYC</name>
</gene>
<evidence type="ECO:0000313" key="4">
    <source>
        <dbReference type="RefSeq" id="XP_072840086.1"/>
    </source>
</evidence>
<dbReference type="InterPro" id="IPR052316">
    <property type="entry name" value="Speedy-Ringo_regulator"/>
</dbReference>